<dbReference type="InterPro" id="IPR004516">
    <property type="entry name" value="HisRS/HisZ"/>
</dbReference>
<dbReference type="InterPro" id="IPR006195">
    <property type="entry name" value="aa-tRNA-synth_II"/>
</dbReference>
<dbReference type="Proteomes" id="UP001382955">
    <property type="component" value="Unassembled WGS sequence"/>
</dbReference>
<evidence type="ECO:0000259" key="8">
    <source>
        <dbReference type="PROSITE" id="PS50862"/>
    </source>
</evidence>
<dbReference type="Pfam" id="PF13393">
    <property type="entry name" value="tRNA-synt_His"/>
    <property type="match status" value="2"/>
</dbReference>
<dbReference type="Gene3D" id="3.30.930.10">
    <property type="entry name" value="Bira Bifunctional Protein, Domain 2"/>
    <property type="match status" value="1"/>
</dbReference>
<keyword evidence="7 9" id="KW-0436">Ligase</keyword>
<evidence type="ECO:0000256" key="6">
    <source>
        <dbReference type="ARBA" id="ARBA00047639"/>
    </source>
</evidence>
<comment type="caution">
    <text evidence="9">The sequence shown here is derived from an EMBL/GenBank/DDBJ whole genome shotgun (WGS) entry which is preliminary data.</text>
</comment>
<dbReference type="InterPro" id="IPR041715">
    <property type="entry name" value="HisRS-like_core"/>
</dbReference>
<dbReference type="SUPFAM" id="SSF55681">
    <property type="entry name" value="Class II aaRS and biotin synthetases"/>
    <property type="match status" value="1"/>
</dbReference>
<proteinExistence type="inferred from homology"/>
<evidence type="ECO:0000313" key="10">
    <source>
        <dbReference type="Proteomes" id="UP001382955"/>
    </source>
</evidence>
<dbReference type="EMBL" id="JAOSIK010000011">
    <property type="protein sequence ID" value="MEK0311950.1"/>
    <property type="molecule type" value="Genomic_DNA"/>
</dbReference>
<keyword evidence="10" id="KW-1185">Reference proteome</keyword>
<evidence type="ECO:0000313" key="9">
    <source>
        <dbReference type="EMBL" id="MEK0311950.1"/>
    </source>
</evidence>
<evidence type="ECO:0000256" key="5">
    <source>
        <dbReference type="ARBA" id="ARBA00023146"/>
    </source>
</evidence>
<accession>A0ABU8ZTA1</accession>
<dbReference type="Pfam" id="PF03129">
    <property type="entry name" value="HGTP_anticodon"/>
    <property type="match status" value="1"/>
</dbReference>
<dbReference type="HAMAP" id="MF_00127">
    <property type="entry name" value="His_tRNA_synth"/>
    <property type="match status" value="1"/>
</dbReference>
<comment type="similarity">
    <text evidence="1 7">Belongs to the class-II aminoacyl-tRNA synthetase family.</text>
</comment>
<evidence type="ECO:0000256" key="2">
    <source>
        <dbReference type="ARBA" id="ARBA00022490"/>
    </source>
</evidence>
<dbReference type="PROSITE" id="PS50862">
    <property type="entry name" value="AA_TRNA_LIGASE_II"/>
    <property type="match status" value="1"/>
</dbReference>
<comment type="catalytic activity">
    <reaction evidence="6 7">
        <text>tRNA(His) + L-histidine + ATP = L-histidyl-tRNA(His) + AMP + diphosphate + H(+)</text>
        <dbReference type="Rhea" id="RHEA:17313"/>
        <dbReference type="Rhea" id="RHEA-COMP:9665"/>
        <dbReference type="Rhea" id="RHEA-COMP:9689"/>
        <dbReference type="ChEBI" id="CHEBI:15378"/>
        <dbReference type="ChEBI" id="CHEBI:30616"/>
        <dbReference type="ChEBI" id="CHEBI:33019"/>
        <dbReference type="ChEBI" id="CHEBI:57595"/>
        <dbReference type="ChEBI" id="CHEBI:78442"/>
        <dbReference type="ChEBI" id="CHEBI:78527"/>
        <dbReference type="ChEBI" id="CHEBI:456215"/>
        <dbReference type="EC" id="6.1.1.21"/>
    </reaction>
</comment>
<comment type="subcellular location">
    <subcellularLocation>
        <location evidence="7">Cytoplasm</location>
    </subcellularLocation>
</comment>
<evidence type="ECO:0000256" key="4">
    <source>
        <dbReference type="ARBA" id="ARBA00022840"/>
    </source>
</evidence>
<dbReference type="EC" id="6.1.1.21" evidence="7"/>
<gene>
    <name evidence="7 9" type="primary">hisS</name>
    <name evidence="9" type="ORF">OC725_01540</name>
</gene>
<keyword evidence="2 7" id="KW-0963">Cytoplasm</keyword>
<dbReference type="PIRSF" id="PIRSF001549">
    <property type="entry name" value="His-tRNA_synth"/>
    <property type="match status" value="1"/>
</dbReference>
<comment type="subunit">
    <text evidence="7">Homodimer.</text>
</comment>
<dbReference type="Gene3D" id="3.40.50.800">
    <property type="entry name" value="Anticodon-binding domain"/>
    <property type="match status" value="1"/>
</dbReference>
<dbReference type="RefSeq" id="WP_304513950.1">
    <property type="nucleotide sequence ID" value="NZ_JAOSIK010000011.1"/>
</dbReference>
<dbReference type="CDD" id="cd00773">
    <property type="entry name" value="HisRS-like_core"/>
    <property type="match status" value="1"/>
</dbReference>
<dbReference type="InterPro" id="IPR045864">
    <property type="entry name" value="aa-tRNA-synth_II/BPL/LPL"/>
</dbReference>
<dbReference type="SUPFAM" id="SSF52954">
    <property type="entry name" value="Class II aaRS ABD-related"/>
    <property type="match status" value="1"/>
</dbReference>
<reference evidence="9 10" key="1">
    <citation type="journal article" date="2023" name="Int. J. Syst. Evol. Microbiol.">
        <title>The observation of taxonomic boundaries for the 16SrII and 16SrXXV phytoplasmas using genome-based delimitation.</title>
        <authorList>
            <person name="Rodrigues Jardim B."/>
            <person name="Tran-Nguyen L.T.T."/>
            <person name="Gambley C."/>
            <person name="Al-Sadi A.M."/>
            <person name="Al-Subhi A.M."/>
            <person name="Foissac X."/>
            <person name="Salar P."/>
            <person name="Cai H."/>
            <person name="Yang J.Y."/>
            <person name="Davis R."/>
            <person name="Jones L."/>
            <person name="Rodoni B."/>
            <person name="Constable F.E."/>
        </authorList>
    </citation>
    <scope>NUCLEOTIDE SEQUENCE [LARGE SCALE GENOMIC DNA]</scope>
    <source>
        <strain evidence="9">BAWM-322</strain>
    </source>
</reference>
<sequence length="457" mass="54168">MVRNIKKITYNNLIHVFFVCNYDFKGILKLTMNIKKIKGTKDFFQEEMLHLQFIEQNLKKIIEKYHFREIRTPILEYRDIFYHATPQSEMVKKETYQFLDKKGRNIVLRPEGTAGIVRSYLENKLYNFDNIYKFYYCGPFFRYERPQYGRYRQFHQIGIEMLGNYHDLSELEILCLVKEILDFFNLPQAQIKINHLGNAQTRQKFIKIFSDYLQNFSSDLCSLCLKRKKFNILRIFDCKICQKKIFLKQAPLILNFLDSSLKHKFEIFLSLLKKENINFFIDPTLVRGLDYYTDIVFEIALPIPNKEPFELILGGGGNYNDLICHFGSKKMIKAIGFAIGIERLMIALQYNNFWKNINFKLLDVCVLSVDYSVNYEAFILIQKLRQNNINAEIIYNTDDGINLTKCIKQALKLKPNYLIFIGAKELKDSFLTVKNTTTKIIYNVNLNNIITFLKRRS</sequence>
<organism evidence="9 10">
    <name type="scientific">Candidatus Phytoplasma fabacearum</name>
    <dbReference type="NCBI Taxonomy" id="2982628"/>
    <lineage>
        <taxon>Bacteria</taxon>
        <taxon>Bacillati</taxon>
        <taxon>Mycoplasmatota</taxon>
        <taxon>Mollicutes</taxon>
        <taxon>Acholeplasmatales</taxon>
        <taxon>Acholeplasmataceae</taxon>
        <taxon>Candidatus Phytoplasma</taxon>
        <taxon>16SrII (Peanut WB group)</taxon>
    </lineage>
</organism>
<name>A0ABU8ZTA1_9MOLU</name>
<dbReference type="InterPro" id="IPR015807">
    <property type="entry name" value="His-tRNA-ligase"/>
</dbReference>
<protein>
    <recommendedName>
        <fullName evidence="7">Histidine--tRNA ligase</fullName>
        <ecNumber evidence="7">6.1.1.21</ecNumber>
    </recommendedName>
    <alternativeName>
        <fullName evidence="7">Histidyl-tRNA synthetase</fullName>
        <shortName evidence="7">HisRS</shortName>
    </alternativeName>
</protein>
<evidence type="ECO:0000256" key="7">
    <source>
        <dbReference type="HAMAP-Rule" id="MF_00127"/>
    </source>
</evidence>
<keyword evidence="5 7" id="KW-0030">Aminoacyl-tRNA synthetase</keyword>
<feature type="domain" description="Aminoacyl-transfer RNA synthetases class-II family profile" evidence="8">
    <location>
        <begin position="54"/>
        <end position="348"/>
    </location>
</feature>
<keyword evidence="4 7" id="KW-0067">ATP-binding</keyword>
<dbReference type="GO" id="GO:0004821">
    <property type="term" value="F:histidine-tRNA ligase activity"/>
    <property type="evidence" value="ECO:0007669"/>
    <property type="project" value="UniProtKB-EC"/>
</dbReference>
<dbReference type="PANTHER" id="PTHR43707:SF1">
    <property type="entry name" value="HISTIDINE--TRNA LIGASE, MITOCHONDRIAL-RELATED"/>
    <property type="match status" value="1"/>
</dbReference>
<dbReference type="PANTHER" id="PTHR43707">
    <property type="entry name" value="HISTIDYL-TRNA SYNTHETASE"/>
    <property type="match status" value="1"/>
</dbReference>
<dbReference type="NCBIfam" id="TIGR00442">
    <property type="entry name" value="hisS"/>
    <property type="match status" value="1"/>
</dbReference>
<keyword evidence="7" id="KW-0648">Protein biosynthesis</keyword>
<dbReference type="InterPro" id="IPR004154">
    <property type="entry name" value="Anticodon-bd"/>
</dbReference>
<keyword evidence="3 7" id="KW-0547">Nucleotide-binding</keyword>
<dbReference type="InterPro" id="IPR036621">
    <property type="entry name" value="Anticodon-bd_dom_sf"/>
</dbReference>
<evidence type="ECO:0000256" key="1">
    <source>
        <dbReference type="ARBA" id="ARBA00008226"/>
    </source>
</evidence>
<evidence type="ECO:0000256" key="3">
    <source>
        <dbReference type="ARBA" id="ARBA00022741"/>
    </source>
</evidence>